<keyword evidence="5" id="KW-0430">Lectin</keyword>
<dbReference type="KEGG" id="lgi:LOTGIDRAFT_228751"/>
<reference evidence="9 10" key="1">
    <citation type="journal article" date="2013" name="Nature">
        <title>Insights into bilaterian evolution from three spiralian genomes.</title>
        <authorList>
            <person name="Simakov O."/>
            <person name="Marletaz F."/>
            <person name="Cho S.J."/>
            <person name="Edsinger-Gonzales E."/>
            <person name="Havlak P."/>
            <person name="Hellsten U."/>
            <person name="Kuo D.H."/>
            <person name="Larsson T."/>
            <person name="Lv J."/>
            <person name="Arendt D."/>
            <person name="Savage R."/>
            <person name="Osoegawa K."/>
            <person name="de Jong P."/>
            <person name="Grimwood J."/>
            <person name="Chapman J.A."/>
            <person name="Shapiro H."/>
            <person name="Aerts A."/>
            <person name="Otillar R.P."/>
            <person name="Terry A.Y."/>
            <person name="Boore J.L."/>
            <person name="Grigoriev I.V."/>
            <person name="Lindberg D.R."/>
            <person name="Seaver E.C."/>
            <person name="Weisblat D.A."/>
            <person name="Putnam N.H."/>
            <person name="Rokhsar D.S."/>
        </authorList>
    </citation>
    <scope>NUCLEOTIDE SEQUENCE [LARGE SCALE GENOMIC DNA]</scope>
</reference>
<dbReference type="AlphaFoldDB" id="V4A885"/>
<organism evidence="9 10">
    <name type="scientific">Lottia gigantea</name>
    <name type="common">Giant owl limpet</name>
    <dbReference type="NCBI Taxonomy" id="225164"/>
    <lineage>
        <taxon>Eukaryota</taxon>
        <taxon>Metazoa</taxon>
        <taxon>Spiralia</taxon>
        <taxon>Lophotrochozoa</taxon>
        <taxon>Mollusca</taxon>
        <taxon>Gastropoda</taxon>
        <taxon>Patellogastropoda</taxon>
        <taxon>Lottioidea</taxon>
        <taxon>Lottiidae</taxon>
        <taxon>Lottia</taxon>
    </lineage>
</organism>
<dbReference type="GO" id="GO:0001868">
    <property type="term" value="P:regulation of complement activation, lectin pathway"/>
    <property type="evidence" value="ECO:0007669"/>
    <property type="project" value="UniProtKB-ARBA"/>
</dbReference>
<dbReference type="PANTHER" id="PTHR45713">
    <property type="entry name" value="FTP DOMAIN-CONTAINING PROTEIN"/>
    <property type="match status" value="1"/>
</dbReference>
<dbReference type="GO" id="GO:0042806">
    <property type="term" value="F:fucose binding"/>
    <property type="evidence" value="ECO:0007669"/>
    <property type="project" value="UniProtKB-ARBA"/>
</dbReference>
<dbReference type="RefSeq" id="XP_009057961.1">
    <property type="nucleotide sequence ID" value="XM_009059713.1"/>
</dbReference>
<evidence type="ECO:0000256" key="5">
    <source>
        <dbReference type="ARBA" id="ARBA00022734"/>
    </source>
</evidence>
<evidence type="ECO:0000256" key="3">
    <source>
        <dbReference type="ARBA" id="ARBA00011233"/>
    </source>
</evidence>
<feature type="domain" description="Fucolectin tachylectin-4 pentraxin-1" evidence="8">
    <location>
        <begin position="25"/>
        <end position="169"/>
    </location>
</feature>
<dbReference type="EMBL" id="KB202283">
    <property type="protein sequence ID" value="ESO91260.1"/>
    <property type="molecule type" value="Genomic_DNA"/>
</dbReference>
<dbReference type="SMART" id="SM00607">
    <property type="entry name" value="FTP"/>
    <property type="match status" value="1"/>
</dbReference>
<dbReference type="GO" id="GO:0010185">
    <property type="term" value="P:regulation of cellular defense response"/>
    <property type="evidence" value="ECO:0007669"/>
    <property type="project" value="UniProtKB-ARBA"/>
</dbReference>
<dbReference type="HOGENOM" id="CLU_1187420_0_0_1"/>
<dbReference type="Proteomes" id="UP000030746">
    <property type="component" value="Unassembled WGS sequence"/>
</dbReference>
<dbReference type="Pfam" id="PF22633">
    <property type="entry name" value="F5_F8_type_C_2"/>
    <property type="match status" value="2"/>
</dbReference>
<keyword evidence="10" id="KW-1185">Reference proteome</keyword>
<evidence type="ECO:0000313" key="9">
    <source>
        <dbReference type="EMBL" id="ESO91260.1"/>
    </source>
</evidence>
<dbReference type="OMA" id="CTHTERM"/>
<keyword evidence="4" id="KW-0479">Metal-binding</keyword>
<dbReference type="InterPro" id="IPR008979">
    <property type="entry name" value="Galactose-bd-like_sf"/>
</dbReference>
<comment type="function">
    <text evidence="1">Acts as a defensive agent. Recognizes blood group fucosylated oligosaccharides including A, B, H and Lewis B-type antigens. Does not recognize Lewis A antigen and has low affinity for monovalent haptens.</text>
</comment>
<comment type="subunit">
    <text evidence="3">Homotrimer.</text>
</comment>
<dbReference type="InterPro" id="IPR051941">
    <property type="entry name" value="BG_Antigen-Binding_Lectin"/>
</dbReference>
<comment type="similarity">
    <text evidence="2">Belongs to the fucolectin family.</text>
</comment>
<dbReference type="STRING" id="225164.V4A885"/>
<evidence type="ECO:0000256" key="4">
    <source>
        <dbReference type="ARBA" id="ARBA00022723"/>
    </source>
</evidence>
<dbReference type="SUPFAM" id="SSF49785">
    <property type="entry name" value="Galactose-binding domain-like"/>
    <property type="match status" value="2"/>
</dbReference>
<proteinExistence type="inferred from homology"/>
<dbReference type="GeneID" id="20247772"/>
<accession>V4A885</accession>
<gene>
    <name evidence="9" type="ORF">LOTGIDRAFT_228751</name>
</gene>
<evidence type="ECO:0000313" key="10">
    <source>
        <dbReference type="Proteomes" id="UP000030746"/>
    </source>
</evidence>
<evidence type="ECO:0000259" key="8">
    <source>
        <dbReference type="SMART" id="SM00607"/>
    </source>
</evidence>
<sequence length="244" mass="27633">MATKACSNIFDILCLDCMSYDHCIEMNLALGKETSQSTTFGTGSSSRAVDGNTDSKYTINYCSHTDKQKTPSWWCVNLKSTEQFKSIMLYNRDILKDRLKGFSVKVSKSGGCDQSTFESSQVCYKDESTELKDIYTVDSCNEGQYVFITTPRSYLTLCEVKILQDLPVRNLAMGKETSQSTTFETGSSSRAVDGNIDSKYTINYCSHTDKQKTPSWWCVNLKSTEQFKSIVLYNRDILKDRLKD</sequence>
<feature type="non-terminal residue" evidence="9">
    <location>
        <position position="244"/>
    </location>
</feature>
<dbReference type="OrthoDB" id="6157649at2759"/>
<dbReference type="PANTHER" id="PTHR45713:SF6">
    <property type="entry name" value="F5_8 TYPE C DOMAIN-CONTAINING PROTEIN"/>
    <property type="match status" value="1"/>
</dbReference>
<dbReference type="InterPro" id="IPR006585">
    <property type="entry name" value="FTP1"/>
</dbReference>
<evidence type="ECO:0000256" key="1">
    <source>
        <dbReference type="ARBA" id="ARBA00002219"/>
    </source>
</evidence>
<name>V4A885_LOTGI</name>
<evidence type="ECO:0000256" key="2">
    <source>
        <dbReference type="ARBA" id="ARBA00010147"/>
    </source>
</evidence>
<protein>
    <recommendedName>
        <fullName evidence="8">Fucolectin tachylectin-4 pentraxin-1 domain-containing protein</fullName>
    </recommendedName>
</protein>
<evidence type="ECO:0000256" key="7">
    <source>
        <dbReference type="ARBA" id="ARBA00023157"/>
    </source>
</evidence>
<keyword evidence="7" id="KW-1015">Disulfide bond</keyword>
<dbReference type="GO" id="GO:0046872">
    <property type="term" value="F:metal ion binding"/>
    <property type="evidence" value="ECO:0007669"/>
    <property type="project" value="UniProtKB-KW"/>
</dbReference>
<dbReference type="Gene3D" id="2.60.120.260">
    <property type="entry name" value="Galactose-binding domain-like"/>
    <property type="match status" value="2"/>
</dbReference>
<evidence type="ECO:0000256" key="6">
    <source>
        <dbReference type="ARBA" id="ARBA00022837"/>
    </source>
</evidence>
<keyword evidence="6" id="KW-0106">Calcium</keyword>
<dbReference type="CTD" id="20247772"/>